<accession>A0ABD6VU73</accession>
<evidence type="ECO:0000313" key="5">
    <source>
        <dbReference type="Proteomes" id="UP000237274"/>
    </source>
</evidence>
<gene>
    <name evidence="3" type="ORF">BV926_00110</name>
    <name evidence="2" type="ORF">KU75_11240</name>
</gene>
<dbReference type="InterPro" id="IPR036465">
    <property type="entry name" value="vWFA_dom_sf"/>
</dbReference>
<dbReference type="RefSeq" id="WP_039493123.1">
    <property type="nucleotide sequence ID" value="NZ_JACDRW010000020.1"/>
</dbReference>
<evidence type="ECO:0000313" key="2">
    <source>
        <dbReference type="EMBL" id="KGA41357.1"/>
    </source>
</evidence>
<feature type="transmembrane region" description="Helical" evidence="1">
    <location>
        <begin position="21"/>
        <end position="41"/>
    </location>
</feature>
<comment type="caution">
    <text evidence="3">The sequence shown here is derived from an EMBL/GenBank/DDBJ whole genome shotgun (WGS) entry which is preliminary data.</text>
</comment>
<dbReference type="KEGG" id="pcv:BCS7_01200"/>
<keyword evidence="1" id="KW-1133">Transmembrane helix</keyword>
<evidence type="ECO:0000313" key="4">
    <source>
        <dbReference type="Proteomes" id="UP000029447"/>
    </source>
</evidence>
<dbReference type="EMBL" id="MTAO01000001">
    <property type="protein sequence ID" value="POE28759.1"/>
    <property type="molecule type" value="Genomic_DNA"/>
</dbReference>
<dbReference type="Gene3D" id="3.40.50.410">
    <property type="entry name" value="von Willebrand factor, type A domain"/>
    <property type="match status" value="1"/>
</dbReference>
<dbReference type="Proteomes" id="UP000237274">
    <property type="component" value="Unassembled WGS sequence"/>
</dbReference>
<sequence length="412" mass="45561">MSLYSKLLMEGRRFYLDERGAFAVSFVMMAGMLLGIAAFAIDGPRYITERARLSDAMEQAALALTAEDNGEGAERNYTLSSNYFRAYMQHDVAVFTPTVVVKGGFSKGNQYVEYRVSGQTLQDSWFSSSLFPSFDKQVVIGGNGAARKHRSNMDVVFVTDFSGSMNGQFDAGTKLGELKRIILTLSRELFQDNINNKVGFVPFGWGAKKGGNCDFPLVTHRPMPKSILADGPTTDFEKYINFPATVAAIPRQVKDINIPLSNVSGSACLKESRSWRVPLTSNMEDIRQIQGMEANGFTLVSNGVLAAVPYLASGTASRKILVVVSDGTDEPKDVLITPKLMQAGMCEKIRRVLTTDDHVGKIAFVGIKYNPTYDWATCVGKNNFYLSHNVHQLEVYLRRAVFEEVGRNILKD</sequence>
<keyword evidence="4" id="KW-1185">Reference proteome</keyword>
<keyword evidence="1" id="KW-0472">Membrane</keyword>
<keyword evidence="1" id="KW-0812">Transmembrane</keyword>
<name>A0ABD6VU73_9GAMM</name>
<dbReference type="Proteomes" id="UP000029447">
    <property type="component" value="Unassembled WGS sequence"/>
</dbReference>
<dbReference type="AlphaFoldDB" id="A0ABD6VU73"/>
<protein>
    <submittedName>
        <fullName evidence="3">Protein TadG, associated with Flp pilus assembly</fullName>
    </submittedName>
</protein>
<proteinExistence type="predicted"/>
<evidence type="ECO:0000256" key="1">
    <source>
        <dbReference type="SAM" id="Phobius"/>
    </source>
</evidence>
<organism evidence="3 5">
    <name type="scientific">Pectobacterium odoriferum</name>
    <dbReference type="NCBI Taxonomy" id="78398"/>
    <lineage>
        <taxon>Bacteria</taxon>
        <taxon>Pseudomonadati</taxon>
        <taxon>Pseudomonadota</taxon>
        <taxon>Gammaproteobacteria</taxon>
        <taxon>Enterobacterales</taxon>
        <taxon>Pectobacteriaceae</taxon>
        <taxon>Pectobacterium</taxon>
    </lineage>
</organism>
<reference evidence="2 4" key="1">
    <citation type="submission" date="2014-08" db="EMBL/GenBank/DDBJ databases">
        <title>Genome sequences of NCPPB Pectobacterium isolates.</title>
        <authorList>
            <person name="Glover R.H."/>
            <person name="Sapp M."/>
            <person name="Elphinstone J."/>
        </authorList>
    </citation>
    <scope>NUCLEOTIDE SEQUENCE [LARGE SCALE GENOMIC DNA]</scope>
    <source>
        <strain evidence="2 4">NCPPB3841</strain>
    </source>
</reference>
<reference evidence="3 5" key="2">
    <citation type="submission" date="2017-01" db="EMBL/GenBank/DDBJ databases">
        <title>Comparative Genomics of 38 Pectobacterium strains comprising three species revealed the characteristics of Pectobacterium carotovorum.</title>
        <authorList>
            <person name="Xie H."/>
            <person name="Ma Y."/>
            <person name="Li X."/>
        </authorList>
    </citation>
    <scope>NUCLEOTIDE SEQUENCE [LARGE SCALE GENOMIC DNA]</scope>
    <source>
        <strain evidence="3 5">Q142</strain>
    </source>
</reference>
<dbReference type="SUPFAM" id="SSF53300">
    <property type="entry name" value="vWA-like"/>
    <property type="match status" value="1"/>
</dbReference>
<dbReference type="EMBL" id="JQOF01000008">
    <property type="protein sequence ID" value="KGA41357.1"/>
    <property type="molecule type" value="Genomic_DNA"/>
</dbReference>
<evidence type="ECO:0000313" key="3">
    <source>
        <dbReference type="EMBL" id="POE28759.1"/>
    </source>
</evidence>